<dbReference type="GO" id="GO:0004252">
    <property type="term" value="F:serine-type endopeptidase activity"/>
    <property type="evidence" value="ECO:0007669"/>
    <property type="project" value="InterPro"/>
</dbReference>
<dbReference type="STRING" id="1965070.A0A3S4QBW1"/>
<dbReference type="PANTHER" id="PTHR43943">
    <property type="entry name" value="DEHYDROGENASE/REDUCTASE (SDR FAMILY) MEMBER 4"/>
    <property type="match status" value="1"/>
</dbReference>
<feature type="domain" description="Peptidase S1" evidence="3">
    <location>
        <begin position="204"/>
        <end position="363"/>
    </location>
</feature>
<accession>A0A3S4QBW1</accession>
<dbReference type="PROSITE" id="PS50240">
    <property type="entry name" value="TRYPSIN_DOM"/>
    <property type="match status" value="1"/>
</dbReference>
<organism evidence="4 5">
    <name type="scientific">Dinothrombium tinctorium</name>
    <dbReference type="NCBI Taxonomy" id="1965070"/>
    <lineage>
        <taxon>Eukaryota</taxon>
        <taxon>Metazoa</taxon>
        <taxon>Ecdysozoa</taxon>
        <taxon>Arthropoda</taxon>
        <taxon>Chelicerata</taxon>
        <taxon>Arachnida</taxon>
        <taxon>Acari</taxon>
        <taxon>Acariformes</taxon>
        <taxon>Trombidiformes</taxon>
        <taxon>Prostigmata</taxon>
        <taxon>Anystina</taxon>
        <taxon>Parasitengona</taxon>
        <taxon>Trombidioidea</taxon>
        <taxon>Trombidiidae</taxon>
        <taxon>Dinothrombium</taxon>
    </lineage>
</organism>
<dbReference type="EMBL" id="NCKU01009246">
    <property type="protein sequence ID" value="RWS01411.1"/>
    <property type="molecule type" value="Genomic_DNA"/>
</dbReference>
<evidence type="ECO:0000256" key="2">
    <source>
        <dbReference type="ARBA" id="ARBA00023002"/>
    </source>
</evidence>
<dbReference type="GO" id="GO:0006508">
    <property type="term" value="P:proteolysis"/>
    <property type="evidence" value="ECO:0007669"/>
    <property type="project" value="InterPro"/>
</dbReference>
<dbReference type="Proteomes" id="UP000285301">
    <property type="component" value="Unassembled WGS sequence"/>
</dbReference>
<dbReference type="InterPro" id="IPR036291">
    <property type="entry name" value="NAD(P)-bd_dom_sf"/>
</dbReference>
<evidence type="ECO:0000313" key="4">
    <source>
        <dbReference type="EMBL" id="RWS01411.1"/>
    </source>
</evidence>
<name>A0A3S4QBW1_9ACAR</name>
<sequence length="364" mass="40138">CSEAAWDNIFDINLKSAFLLTKLIVPQMEKRGGGSIVYISSILGYQPQQLIGAYSVSKTALLGLAKALAVECAPMKIRVNCVCPGIIQTQFSRPLWENEAPLEMIKQVMPMRRIGQPEEIAPLVSFLSSDDANYLTGESIPVADAYEFEDEDKIICGRRFGVSQNLLLNNELFNQPNSEQLKGFDVKPGDFPWAANIQVIFAEYADQNNETKFVVNNIALIRISPLISFTSGSIWAEGAIWPVCLPAENEKFFGTVTVAGCGFTKPEIESVSRNFMASDYEIQPDIDCEHAFPYIFVRSSMLCAEKASKGSPCFGDEGSALVTLVDGRAHAIGILSHVTDRCSGKAIYTRVSPHVRWIYSLINV</sequence>
<dbReference type="PRINTS" id="PR00081">
    <property type="entry name" value="GDHRDH"/>
</dbReference>
<protein>
    <submittedName>
        <fullName evidence="4">Dehydrogenase/reductase SDR family member 4-like protein</fullName>
    </submittedName>
</protein>
<reference evidence="4 5" key="1">
    <citation type="journal article" date="2018" name="Gigascience">
        <title>Genomes of trombidid mites reveal novel predicted allergens and laterally-transferred genes associated with secondary metabolism.</title>
        <authorList>
            <person name="Dong X."/>
            <person name="Chaisiri K."/>
            <person name="Xia D."/>
            <person name="Armstrong S.D."/>
            <person name="Fang Y."/>
            <person name="Donnelly M.J."/>
            <person name="Kadowaki T."/>
            <person name="McGarry J.W."/>
            <person name="Darby A.C."/>
            <person name="Makepeace B.L."/>
        </authorList>
    </citation>
    <scope>NUCLEOTIDE SEQUENCE [LARGE SCALE GENOMIC DNA]</scope>
    <source>
        <strain evidence="4">UoL-WK</strain>
    </source>
</reference>
<dbReference type="SUPFAM" id="SSF51735">
    <property type="entry name" value="NAD(P)-binding Rossmann-fold domains"/>
    <property type="match status" value="1"/>
</dbReference>
<dbReference type="Gene3D" id="3.40.50.720">
    <property type="entry name" value="NAD(P)-binding Rossmann-like Domain"/>
    <property type="match status" value="1"/>
</dbReference>
<dbReference type="InterPro" id="IPR020904">
    <property type="entry name" value="Sc_DH/Rdtase_CS"/>
</dbReference>
<dbReference type="GO" id="GO:0004090">
    <property type="term" value="F:carbonyl reductase (NADPH) activity"/>
    <property type="evidence" value="ECO:0007669"/>
    <property type="project" value="TreeGrafter"/>
</dbReference>
<keyword evidence="5" id="KW-1185">Reference proteome</keyword>
<keyword evidence="2" id="KW-0560">Oxidoreductase</keyword>
<proteinExistence type="inferred from homology"/>
<dbReference type="AlphaFoldDB" id="A0A3S4QBW1"/>
<dbReference type="OrthoDB" id="1669814at2759"/>
<evidence type="ECO:0000313" key="5">
    <source>
        <dbReference type="Proteomes" id="UP000285301"/>
    </source>
</evidence>
<dbReference type="PROSITE" id="PS00061">
    <property type="entry name" value="ADH_SHORT"/>
    <property type="match status" value="1"/>
</dbReference>
<dbReference type="SMART" id="SM00020">
    <property type="entry name" value="Tryp_SPc"/>
    <property type="match status" value="1"/>
</dbReference>
<dbReference type="InterPro" id="IPR009003">
    <property type="entry name" value="Peptidase_S1_PA"/>
</dbReference>
<comment type="similarity">
    <text evidence="1">Belongs to the short-chain dehydrogenases/reductases (SDR) family.</text>
</comment>
<dbReference type="Pfam" id="PF13561">
    <property type="entry name" value="adh_short_C2"/>
    <property type="match status" value="1"/>
</dbReference>
<gene>
    <name evidence="4" type="ORF">B4U79_02505</name>
</gene>
<dbReference type="Gene3D" id="2.40.10.10">
    <property type="entry name" value="Trypsin-like serine proteases"/>
    <property type="match status" value="1"/>
</dbReference>
<feature type="non-terminal residue" evidence="4">
    <location>
        <position position="1"/>
    </location>
</feature>
<dbReference type="InterPro" id="IPR001254">
    <property type="entry name" value="Trypsin_dom"/>
</dbReference>
<dbReference type="PANTHER" id="PTHR43943:SF2">
    <property type="entry name" value="DEHYDROGENASE_REDUCTASE 4"/>
    <property type="match status" value="1"/>
</dbReference>
<comment type="caution">
    <text evidence="4">The sequence shown here is derived from an EMBL/GenBank/DDBJ whole genome shotgun (WGS) entry which is preliminary data.</text>
</comment>
<dbReference type="Pfam" id="PF00089">
    <property type="entry name" value="Trypsin"/>
    <property type="match status" value="1"/>
</dbReference>
<evidence type="ECO:0000259" key="3">
    <source>
        <dbReference type="PROSITE" id="PS50240"/>
    </source>
</evidence>
<evidence type="ECO:0000256" key="1">
    <source>
        <dbReference type="ARBA" id="ARBA00006484"/>
    </source>
</evidence>
<dbReference type="InterPro" id="IPR043504">
    <property type="entry name" value="Peptidase_S1_PA_chymotrypsin"/>
</dbReference>
<dbReference type="InterPro" id="IPR002347">
    <property type="entry name" value="SDR_fam"/>
</dbReference>
<dbReference type="SUPFAM" id="SSF50494">
    <property type="entry name" value="Trypsin-like serine proteases"/>
    <property type="match status" value="1"/>
</dbReference>